<dbReference type="Proteomes" id="UP000315724">
    <property type="component" value="Chromosome"/>
</dbReference>
<dbReference type="InterPro" id="IPR027417">
    <property type="entry name" value="P-loop_NTPase"/>
</dbReference>
<evidence type="ECO:0008006" key="4">
    <source>
        <dbReference type="Google" id="ProtNLM"/>
    </source>
</evidence>
<dbReference type="AlphaFoldDB" id="A0A517QNG6"/>
<keyword evidence="1" id="KW-1133">Transmembrane helix</keyword>
<protein>
    <recommendedName>
        <fullName evidence="4">KAP family P-loop domain protein</fullName>
    </recommendedName>
</protein>
<reference evidence="2 3" key="1">
    <citation type="submission" date="2019-02" db="EMBL/GenBank/DDBJ databases">
        <title>Deep-cultivation of Planctomycetes and their phenomic and genomic characterization uncovers novel biology.</title>
        <authorList>
            <person name="Wiegand S."/>
            <person name="Jogler M."/>
            <person name="Boedeker C."/>
            <person name="Pinto D."/>
            <person name="Vollmers J."/>
            <person name="Rivas-Marin E."/>
            <person name="Kohn T."/>
            <person name="Peeters S.H."/>
            <person name="Heuer A."/>
            <person name="Rast P."/>
            <person name="Oberbeckmann S."/>
            <person name="Bunk B."/>
            <person name="Jeske O."/>
            <person name="Meyerdierks A."/>
            <person name="Storesund J.E."/>
            <person name="Kallscheuer N."/>
            <person name="Luecker S."/>
            <person name="Lage O.M."/>
            <person name="Pohl T."/>
            <person name="Merkel B.J."/>
            <person name="Hornburger P."/>
            <person name="Mueller R.-W."/>
            <person name="Bruemmer F."/>
            <person name="Labrenz M."/>
            <person name="Spormann A.M."/>
            <person name="Op den Camp H."/>
            <person name="Overmann J."/>
            <person name="Amann R."/>
            <person name="Jetten M.S.M."/>
            <person name="Mascher T."/>
            <person name="Medema M.H."/>
            <person name="Devos D.P."/>
            <person name="Kaster A.-K."/>
            <person name="Ovreas L."/>
            <person name="Rohde M."/>
            <person name="Galperin M.Y."/>
            <person name="Jogler C."/>
        </authorList>
    </citation>
    <scope>NUCLEOTIDE SEQUENCE [LARGE SCALE GENOMIC DNA]</scope>
    <source>
        <strain evidence="2 3">Mal48</strain>
    </source>
</reference>
<feature type="transmembrane region" description="Helical" evidence="1">
    <location>
        <begin position="205"/>
        <end position="226"/>
    </location>
</feature>
<dbReference type="EMBL" id="CP036267">
    <property type="protein sequence ID" value="QDT33144.1"/>
    <property type="molecule type" value="Genomic_DNA"/>
</dbReference>
<accession>A0A517QNG6</accession>
<dbReference type="SUPFAM" id="SSF52540">
    <property type="entry name" value="P-loop containing nucleoside triphosphate hydrolases"/>
    <property type="match status" value="1"/>
</dbReference>
<evidence type="ECO:0000313" key="2">
    <source>
        <dbReference type="EMBL" id="QDT33144.1"/>
    </source>
</evidence>
<keyword evidence="3" id="KW-1185">Reference proteome</keyword>
<name>A0A517QNG6_9PLAN</name>
<dbReference type="RefSeq" id="WP_145198988.1">
    <property type="nucleotide sequence ID" value="NZ_CP036267.1"/>
</dbReference>
<feature type="transmembrane region" description="Helical" evidence="1">
    <location>
        <begin position="232"/>
        <end position="251"/>
    </location>
</feature>
<evidence type="ECO:0000313" key="3">
    <source>
        <dbReference type="Proteomes" id="UP000315724"/>
    </source>
</evidence>
<proteinExistence type="predicted"/>
<sequence length="500" mass="57825">MKIHQFLDHYGVTENPYAQEDASADHIFMEHCLSGTYHSAWDKIYGNPKAPATSVVFGEQGSGKTALRLQIVGNLQKYNQEHPNERAFIIQYEDFNPFLDCFRERLSGRRRKPEKAMQSWQLWDHMDAILILATTRLADILRNNGTDAQDQSHSIPPEKIDALSRAQKRDLMLLATFYDQNRDDPPARRWSLLKRKLRYTTFKSLWDRLLGISVTLLVIIAVFSISETPWSSMTSLWILGAIFAGWVPFLWKQLKGFWTGWSVVKQIRIVDHNRSTLRKLLTRFESGDLAGQPIPSRPRGDDRYELFSKLQGVLGDLGFTSIVVLIDRVDEPHLINGSPERMRDLIWPLFDNKFLKHPGIAFKLLLPSAVAGFLNRQEKEFYEKSRLDKQNLIPSLNWTGQGLYDVANDRLKACAKLAETKPTIRDLFDDSVTEQELISVFDRLRAPRHLFKYLYRLLVDHCSKYTETSPEWKIQRETMQSTLAVFMKDLDAYDQKLGTG</sequence>
<organism evidence="2 3">
    <name type="scientific">Thalassoglobus polymorphus</name>
    <dbReference type="NCBI Taxonomy" id="2527994"/>
    <lineage>
        <taxon>Bacteria</taxon>
        <taxon>Pseudomonadati</taxon>
        <taxon>Planctomycetota</taxon>
        <taxon>Planctomycetia</taxon>
        <taxon>Planctomycetales</taxon>
        <taxon>Planctomycetaceae</taxon>
        <taxon>Thalassoglobus</taxon>
    </lineage>
</organism>
<keyword evidence="1" id="KW-0472">Membrane</keyword>
<dbReference type="KEGG" id="tpol:Mal48_23970"/>
<gene>
    <name evidence="2" type="ORF">Mal48_23970</name>
</gene>
<evidence type="ECO:0000256" key="1">
    <source>
        <dbReference type="SAM" id="Phobius"/>
    </source>
</evidence>
<dbReference type="OrthoDB" id="208020at2"/>
<keyword evidence="1" id="KW-0812">Transmembrane</keyword>